<dbReference type="Proteomes" id="UP001497700">
    <property type="component" value="Unassembled WGS sequence"/>
</dbReference>
<organism evidence="1 2">
    <name type="scientific">Hypoxylon rubiginosum</name>
    <dbReference type="NCBI Taxonomy" id="110542"/>
    <lineage>
        <taxon>Eukaryota</taxon>
        <taxon>Fungi</taxon>
        <taxon>Dikarya</taxon>
        <taxon>Ascomycota</taxon>
        <taxon>Pezizomycotina</taxon>
        <taxon>Sordariomycetes</taxon>
        <taxon>Xylariomycetidae</taxon>
        <taxon>Xylariales</taxon>
        <taxon>Hypoxylaceae</taxon>
        <taxon>Hypoxylon</taxon>
    </lineage>
</organism>
<gene>
    <name evidence="1" type="ORF">F4820DRAFT_414229</name>
</gene>
<proteinExistence type="predicted"/>
<evidence type="ECO:0000313" key="1">
    <source>
        <dbReference type="EMBL" id="KAI4867231.1"/>
    </source>
</evidence>
<keyword evidence="2" id="KW-1185">Reference proteome</keyword>
<protein>
    <submittedName>
        <fullName evidence="1">Ribonuclease H-like protein</fullName>
    </submittedName>
</protein>
<name>A0ACB9Z5Z2_9PEZI</name>
<dbReference type="EMBL" id="MU393449">
    <property type="protein sequence ID" value="KAI4867231.1"/>
    <property type="molecule type" value="Genomic_DNA"/>
</dbReference>
<comment type="caution">
    <text evidence="1">The sequence shown here is derived from an EMBL/GenBank/DDBJ whole genome shotgun (WGS) entry which is preliminary data.</text>
</comment>
<sequence length="558" mass="60890">MTSLGTSEVVGNALRSSKASRASLALRHCAGVIRISRISRMTATPPKHQLWHPTRGISFSPVAQSPILAPHDARASNEAAAQQNHDRVVGSAQDGLEASPLYPSLEGLSLSTAKDDAPISDRALSRTVNRNAAIVPADKQATSSESKIPDEPPVAALSFRMMDNLFHAAKKAPAGSASSFWSYSQYRATAEDGTEQAVKVHYCQSTHTMEKVCRQYFMGEPILGFDLEWIADSTKRQGLKKNVSLIQLASPSRIGLFHVALFADKADMVGPSFRAIMENAGVTKCGVAIKGDATRVRNFLGIDSKGLLELSHLYKLVTYSAKGQYTEINKKLVPLATQVEQFLHLPLFKGHDVRSGDWTKRLSMDQVIYSASDAYAGLQLYAALEYQRKQLDPCPPTPYHAELNLPIRVADNVELATIDDPVVDAAEEPEIEAAPPKPKKYLSASSPSGPKDSRIEIAEDRVACYKAAHPNGIRASFPRLRAYYMWHDQGLDPATIAQLLRDPPLKTATVTGYILSAVQLEKLPVNKERLHLEITSSMLDGTLRARFPSIAAMVAELG</sequence>
<accession>A0ACB9Z5Z2</accession>
<reference evidence="1 2" key="1">
    <citation type="journal article" date="2022" name="New Phytol.">
        <title>Ecological generalism drives hyperdiversity of secondary metabolite gene clusters in xylarialean endophytes.</title>
        <authorList>
            <person name="Franco M.E.E."/>
            <person name="Wisecaver J.H."/>
            <person name="Arnold A.E."/>
            <person name="Ju Y.M."/>
            <person name="Slot J.C."/>
            <person name="Ahrendt S."/>
            <person name="Moore L.P."/>
            <person name="Eastman K.E."/>
            <person name="Scott K."/>
            <person name="Konkel Z."/>
            <person name="Mondo S.J."/>
            <person name="Kuo A."/>
            <person name="Hayes R.D."/>
            <person name="Haridas S."/>
            <person name="Andreopoulos B."/>
            <person name="Riley R."/>
            <person name="LaButti K."/>
            <person name="Pangilinan J."/>
            <person name="Lipzen A."/>
            <person name="Amirebrahimi M."/>
            <person name="Yan J."/>
            <person name="Adam C."/>
            <person name="Keymanesh K."/>
            <person name="Ng V."/>
            <person name="Louie K."/>
            <person name="Northen T."/>
            <person name="Drula E."/>
            <person name="Henrissat B."/>
            <person name="Hsieh H.M."/>
            <person name="Youens-Clark K."/>
            <person name="Lutzoni F."/>
            <person name="Miadlikowska J."/>
            <person name="Eastwood D.C."/>
            <person name="Hamelin R.C."/>
            <person name="Grigoriev I.V."/>
            <person name="U'Ren J.M."/>
        </authorList>
    </citation>
    <scope>NUCLEOTIDE SEQUENCE [LARGE SCALE GENOMIC DNA]</scope>
    <source>
        <strain evidence="1 2">CBS 119005</strain>
    </source>
</reference>
<evidence type="ECO:0000313" key="2">
    <source>
        <dbReference type="Proteomes" id="UP001497700"/>
    </source>
</evidence>